<feature type="domain" description="Glycosyl transferase family 1" evidence="2">
    <location>
        <begin position="176"/>
        <end position="326"/>
    </location>
</feature>
<dbReference type="RefSeq" id="WP_171537014.1">
    <property type="nucleotide sequence ID" value="NZ_JABERJ010000039.1"/>
</dbReference>
<gene>
    <name evidence="3" type="ORF">HLH15_13585</name>
</gene>
<reference evidence="3 4" key="1">
    <citation type="submission" date="2020-04" db="EMBL/GenBank/DDBJ databases">
        <title>Acinetobacter Taxon 24.</title>
        <authorList>
            <person name="Nemec A."/>
            <person name="Radolfova-Krizova L."/>
            <person name="Higgins P.G."/>
            <person name="Spanelova P."/>
        </authorList>
    </citation>
    <scope>NUCLEOTIDE SEQUENCE [LARGE SCALE GENOMIC DNA]</scope>
    <source>
        <strain evidence="3 4">ANC 5084</strain>
    </source>
</reference>
<dbReference type="EMBL" id="JABERJ010000039">
    <property type="protein sequence ID" value="NNH27469.1"/>
    <property type="molecule type" value="Genomic_DNA"/>
</dbReference>
<sequence>MLLVDAVFINNGGGLVLLRYLVEYFEAEFNDVFYLFDDRTKLYFENIPDTRKKFISNSIVERHNFYIMNKSTFKSVFCFGNLPPTINLNAKVLVYFHQLLFLNIPKNFSFKNKFIYFLKQNVLNFIKNNADVWLVQSESVKSEFSKKYLDGEVGRVIKLPFYPELNFSGYNVNRVKHSFLYVSNSSPHKNHYKLIESFCLAYDEVYKGGLTVTVPDTDKNLCEFIQKKIDLGYPIKNVGFIDREKLTELYLSHEYFIFPSLAESFGLGLAEAIDGGCKIIASDLKYTYEVCEPSLVFDPMSRDSIQIAIVTAIQNELPYAKKLIENDLSKIMQLLVD</sequence>
<dbReference type="InterPro" id="IPR001296">
    <property type="entry name" value="Glyco_trans_1"/>
</dbReference>
<accession>A0ABX1V1F5</accession>
<keyword evidence="1" id="KW-0808">Transferase</keyword>
<proteinExistence type="predicted"/>
<dbReference type="PANTHER" id="PTHR46401">
    <property type="entry name" value="GLYCOSYLTRANSFERASE WBBK-RELATED"/>
    <property type="match status" value="1"/>
</dbReference>
<evidence type="ECO:0000256" key="1">
    <source>
        <dbReference type="ARBA" id="ARBA00022679"/>
    </source>
</evidence>
<comment type="caution">
    <text evidence="3">The sequence shown here is derived from an EMBL/GenBank/DDBJ whole genome shotgun (WGS) entry which is preliminary data.</text>
</comment>
<evidence type="ECO:0000313" key="3">
    <source>
        <dbReference type="EMBL" id="NNH27469.1"/>
    </source>
</evidence>
<keyword evidence="4" id="KW-1185">Reference proteome</keyword>
<name>A0ABX1V1F5_9GAMM</name>
<dbReference type="Gene3D" id="3.40.50.2000">
    <property type="entry name" value="Glycogen Phosphorylase B"/>
    <property type="match status" value="1"/>
</dbReference>
<organism evidence="3 4">
    <name type="scientific">Acinetobacter terrestris</name>
    <dbReference type="NCBI Taxonomy" id="2529843"/>
    <lineage>
        <taxon>Bacteria</taxon>
        <taxon>Pseudomonadati</taxon>
        <taxon>Pseudomonadota</taxon>
        <taxon>Gammaproteobacteria</taxon>
        <taxon>Moraxellales</taxon>
        <taxon>Moraxellaceae</taxon>
        <taxon>Acinetobacter</taxon>
        <taxon>Acinetobacter Taxon 24</taxon>
    </lineage>
</organism>
<evidence type="ECO:0000259" key="2">
    <source>
        <dbReference type="Pfam" id="PF00534"/>
    </source>
</evidence>
<dbReference type="Proteomes" id="UP000555322">
    <property type="component" value="Unassembled WGS sequence"/>
</dbReference>
<dbReference type="Pfam" id="PF00534">
    <property type="entry name" value="Glycos_transf_1"/>
    <property type="match status" value="1"/>
</dbReference>
<dbReference type="PANTHER" id="PTHR46401:SF2">
    <property type="entry name" value="GLYCOSYLTRANSFERASE WBBK-RELATED"/>
    <property type="match status" value="1"/>
</dbReference>
<evidence type="ECO:0000313" key="4">
    <source>
        <dbReference type="Proteomes" id="UP000555322"/>
    </source>
</evidence>
<dbReference type="SUPFAM" id="SSF53756">
    <property type="entry name" value="UDP-Glycosyltransferase/glycogen phosphorylase"/>
    <property type="match status" value="1"/>
</dbReference>
<protein>
    <submittedName>
        <fullName evidence="3">Glycosyltransferase</fullName>
    </submittedName>
</protein>